<accession>A0A1Y5RFH9</accession>
<dbReference type="RefSeq" id="WP_217808923.1">
    <property type="nucleotide sequence ID" value="NZ_FNZV01000001.1"/>
</dbReference>
<evidence type="ECO:0000313" key="2">
    <source>
        <dbReference type="Proteomes" id="UP000193307"/>
    </source>
</evidence>
<dbReference type="EMBL" id="FWFW01000001">
    <property type="protein sequence ID" value="SLN15939.1"/>
    <property type="molecule type" value="Genomic_DNA"/>
</dbReference>
<protein>
    <submittedName>
        <fullName evidence="1">Uncharacterized protein</fullName>
    </submittedName>
</protein>
<organism evidence="1 2">
    <name type="scientific">Pacificibacter marinus</name>
    <dbReference type="NCBI Taxonomy" id="658057"/>
    <lineage>
        <taxon>Bacteria</taxon>
        <taxon>Pseudomonadati</taxon>
        <taxon>Pseudomonadota</taxon>
        <taxon>Alphaproteobacteria</taxon>
        <taxon>Rhodobacterales</taxon>
        <taxon>Roseobacteraceae</taxon>
        <taxon>Pacificibacter</taxon>
    </lineage>
</organism>
<keyword evidence="2" id="KW-1185">Reference proteome</keyword>
<proteinExistence type="predicted"/>
<dbReference type="AlphaFoldDB" id="A0A1Y5RFH9"/>
<name>A0A1Y5RFH9_9RHOB</name>
<dbReference type="Proteomes" id="UP000193307">
    <property type="component" value="Unassembled WGS sequence"/>
</dbReference>
<gene>
    <name evidence="1" type="ORF">PAM7971_00310</name>
</gene>
<sequence>MTLPILDWHRFVSDNNPASFVANLGEACCETGFS</sequence>
<reference evidence="1 2" key="1">
    <citation type="submission" date="2017-03" db="EMBL/GenBank/DDBJ databases">
        <authorList>
            <person name="Afonso C.L."/>
            <person name="Miller P.J."/>
            <person name="Scott M.A."/>
            <person name="Spackman E."/>
            <person name="Goraichik I."/>
            <person name="Dimitrov K.M."/>
            <person name="Suarez D.L."/>
            <person name="Swayne D.E."/>
        </authorList>
    </citation>
    <scope>NUCLEOTIDE SEQUENCE [LARGE SCALE GENOMIC DNA]</scope>
    <source>
        <strain evidence="1 2">CECT 7971</strain>
    </source>
</reference>
<evidence type="ECO:0000313" key="1">
    <source>
        <dbReference type="EMBL" id="SLN15939.1"/>
    </source>
</evidence>